<dbReference type="InterPro" id="IPR037401">
    <property type="entry name" value="SnoaL-like"/>
</dbReference>
<dbReference type="Proteomes" id="UP000522081">
    <property type="component" value="Unassembled WGS sequence"/>
</dbReference>
<evidence type="ECO:0000313" key="3">
    <source>
        <dbReference type="Proteomes" id="UP000522081"/>
    </source>
</evidence>
<dbReference type="EMBL" id="JACBZF010000001">
    <property type="protein sequence ID" value="NYH94035.1"/>
    <property type="molecule type" value="Genomic_DNA"/>
</dbReference>
<organism evidence="2 3">
    <name type="scientific">Novosphingobium marinum</name>
    <dbReference type="NCBI Taxonomy" id="1514948"/>
    <lineage>
        <taxon>Bacteria</taxon>
        <taxon>Pseudomonadati</taxon>
        <taxon>Pseudomonadota</taxon>
        <taxon>Alphaproteobacteria</taxon>
        <taxon>Sphingomonadales</taxon>
        <taxon>Sphingomonadaceae</taxon>
        <taxon>Novosphingobium</taxon>
    </lineage>
</organism>
<gene>
    <name evidence="2" type="ORF">FHS75_000340</name>
</gene>
<dbReference type="SUPFAM" id="SSF54427">
    <property type="entry name" value="NTF2-like"/>
    <property type="match status" value="1"/>
</dbReference>
<dbReference type="InterPro" id="IPR032710">
    <property type="entry name" value="NTF2-like_dom_sf"/>
</dbReference>
<dbReference type="Gene3D" id="3.10.450.50">
    <property type="match status" value="1"/>
</dbReference>
<evidence type="ECO:0000313" key="2">
    <source>
        <dbReference type="EMBL" id="NYH94035.1"/>
    </source>
</evidence>
<proteinExistence type="predicted"/>
<dbReference type="RefSeq" id="WP_179405991.1">
    <property type="nucleotide sequence ID" value="NZ_BMGF01000001.1"/>
</dbReference>
<reference evidence="2 3" key="1">
    <citation type="submission" date="2020-07" db="EMBL/GenBank/DDBJ databases">
        <title>Genomic Encyclopedia of Type Strains, Phase IV (KMG-IV): sequencing the most valuable type-strain genomes for metagenomic binning, comparative biology and taxonomic classification.</title>
        <authorList>
            <person name="Goeker M."/>
        </authorList>
    </citation>
    <scope>NUCLEOTIDE SEQUENCE [LARGE SCALE GENOMIC DNA]</scope>
    <source>
        <strain evidence="2 3">DSM 29043</strain>
    </source>
</reference>
<protein>
    <recommendedName>
        <fullName evidence="1">SnoaL-like domain-containing protein</fullName>
    </recommendedName>
</protein>
<feature type="domain" description="SnoaL-like" evidence="1">
    <location>
        <begin position="3"/>
        <end position="137"/>
    </location>
</feature>
<dbReference type="AlphaFoldDB" id="A0A7Y9XVB0"/>
<name>A0A7Y9XVB0_9SPHN</name>
<accession>A0A7Y9XVB0</accession>
<sequence>MHDDIEAIRRLKARYFRLMDEKDWAGLRGLFADDIHFDVRGGLGPSKKDDTYDEPAIEGADEAVAFLRNALDAVVSIHQGFMPEISIGEEGRASGVWAMADIIRAPEGAPFRELRGYGHYHEEYVRAADGWKIARLRLTRLAVDITT</sequence>
<comment type="caution">
    <text evidence="2">The sequence shown here is derived from an EMBL/GenBank/DDBJ whole genome shotgun (WGS) entry which is preliminary data.</text>
</comment>
<evidence type="ECO:0000259" key="1">
    <source>
        <dbReference type="Pfam" id="PF13577"/>
    </source>
</evidence>
<dbReference type="Pfam" id="PF13577">
    <property type="entry name" value="SnoaL_4"/>
    <property type="match status" value="1"/>
</dbReference>
<dbReference type="CDD" id="cd00531">
    <property type="entry name" value="NTF2_like"/>
    <property type="match status" value="1"/>
</dbReference>
<keyword evidence="3" id="KW-1185">Reference proteome</keyword>